<name>A0ABV1SYW6_9ACTN</name>
<protein>
    <recommendedName>
        <fullName evidence="3">F5/8 type C domain-containing protein</fullName>
    </recommendedName>
</protein>
<gene>
    <name evidence="1" type="ORF">ABT188_20700</name>
</gene>
<dbReference type="Proteomes" id="UP001496720">
    <property type="component" value="Unassembled WGS sequence"/>
</dbReference>
<comment type="caution">
    <text evidence="1">The sequence shown here is derived from an EMBL/GenBank/DDBJ whole genome shotgun (WGS) entry which is preliminary data.</text>
</comment>
<reference evidence="1 2" key="1">
    <citation type="submission" date="2024-06" db="EMBL/GenBank/DDBJ databases">
        <title>The Natural Products Discovery Center: Release of the First 8490 Sequenced Strains for Exploring Actinobacteria Biosynthetic Diversity.</title>
        <authorList>
            <person name="Kalkreuter E."/>
            <person name="Kautsar S.A."/>
            <person name="Yang D."/>
            <person name="Bader C.D."/>
            <person name="Teijaro C.N."/>
            <person name="Fluegel L."/>
            <person name="Davis C.M."/>
            <person name="Simpson J.R."/>
            <person name="Lauterbach L."/>
            <person name="Steele A.D."/>
            <person name="Gui C."/>
            <person name="Meng S."/>
            <person name="Li G."/>
            <person name="Viehrig K."/>
            <person name="Ye F."/>
            <person name="Su P."/>
            <person name="Kiefer A.F."/>
            <person name="Nichols A."/>
            <person name="Cepeda A.J."/>
            <person name="Yan W."/>
            <person name="Fan B."/>
            <person name="Jiang Y."/>
            <person name="Adhikari A."/>
            <person name="Zheng C.-J."/>
            <person name="Schuster L."/>
            <person name="Cowan T.M."/>
            <person name="Smanski M.J."/>
            <person name="Chevrette M.G."/>
            <person name="De Carvalho L.P.S."/>
            <person name="Shen B."/>
        </authorList>
    </citation>
    <scope>NUCLEOTIDE SEQUENCE [LARGE SCALE GENOMIC DNA]</scope>
    <source>
        <strain evidence="1 2">NPDC001615</strain>
    </source>
</reference>
<evidence type="ECO:0008006" key="3">
    <source>
        <dbReference type="Google" id="ProtNLM"/>
    </source>
</evidence>
<keyword evidence="2" id="KW-1185">Reference proteome</keyword>
<dbReference type="EMBL" id="JBEOZY010000021">
    <property type="protein sequence ID" value="MER6166948.1"/>
    <property type="molecule type" value="Genomic_DNA"/>
</dbReference>
<organism evidence="1 2">
    <name type="scientific">Streptomyces violaceorubidus</name>
    <dbReference type="NCBI Taxonomy" id="284042"/>
    <lineage>
        <taxon>Bacteria</taxon>
        <taxon>Bacillati</taxon>
        <taxon>Actinomycetota</taxon>
        <taxon>Actinomycetes</taxon>
        <taxon>Kitasatosporales</taxon>
        <taxon>Streptomycetaceae</taxon>
        <taxon>Streptomyces</taxon>
    </lineage>
</organism>
<evidence type="ECO:0000313" key="2">
    <source>
        <dbReference type="Proteomes" id="UP001496720"/>
    </source>
</evidence>
<evidence type="ECO:0000313" key="1">
    <source>
        <dbReference type="EMBL" id="MER6166948.1"/>
    </source>
</evidence>
<sequence>MDEGHSLPARVEVAVRDGRAWRAATDVRTDWATVSDAPTVVGFRPLRGSRVRLTPTSRHPGEARGAIRVSRLEAPAA</sequence>
<proteinExistence type="predicted"/>
<accession>A0ABV1SYW6</accession>